<dbReference type="Pfam" id="PF01526">
    <property type="entry name" value="DDE_Tnp_Tn3"/>
    <property type="match status" value="1"/>
</dbReference>
<dbReference type="EMBL" id="JACBYW010000008">
    <property type="protein sequence ID" value="NYH80641.1"/>
    <property type="molecule type" value="Genomic_DNA"/>
</dbReference>
<dbReference type="Proteomes" id="UP000548304">
    <property type="component" value="Unassembled WGS sequence"/>
</dbReference>
<comment type="caution">
    <text evidence="2">The sequence shown here is derived from an EMBL/GenBank/DDBJ whole genome shotgun (WGS) entry which is preliminary data.</text>
</comment>
<evidence type="ECO:0000313" key="2">
    <source>
        <dbReference type="EMBL" id="NYH80641.1"/>
    </source>
</evidence>
<feature type="domain" description="Tn3 transposase DDE" evidence="1">
    <location>
        <begin position="28"/>
        <end position="71"/>
    </location>
</feature>
<dbReference type="GO" id="GO:0004803">
    <property type="term" value="F:transposase activity"/>
    <property type="evidence" value="ECO:0007669"/>
    <property type="project" value="InterPro"/>
</dbReference>
<sequence length="83" mass="9260">MGRGRNKVERSEIDEGLLVGSWKRLVLDAPRDSLHVLDVLYDRDGGRPPEMLVTDTASYSDIVFGLLSLADWTEPGHRALTSH</sequence>
<protein>
    <recommendedName>
        <fullName evidence="1">Tn3 transposase DDE domain-containing protein</fullName>
    </recommendedName>
</protein>
<proteinExistence type="predicted"/>
<evidence type="ECO:0000259" key="1">
    <source>
        <dbReference type="Pfam" id="PF01526"/>
    </source>
</evidence>
<reference evidence="2 3" key="1">
    <citation type="submission" date="2020-07" db="EMBL/GenBank/DDBJ databases">
        <title>Genomic Encyclopedia of Type Strains, Phase III (KMG-III): the genomes of soil and plant-associated and newly described type strains.</title>
        <authorList>
            <person name="Whitman W."/>
        </authorList>
    </citation>
    <scope>NUCLEOTIDE SEQUENCE [LARGE SCALE GENOMIC DNA]</scope>
    <source>
        <strain evidence="2 3">CECT 8576</strain>
    </source>
</reference>
<gene>
    <name evidence="2" type="ORF">FHR84_004007</name>
</gene>
<dbReference type="AlphaFoldDB" id="A0A852Z1H8"/>
<name>A0A852Z1H8_9ACTN</name>
<dbReference type="InterPro" id="IPR002513">
    <property type="entry name" value="Tn3_Tnp_DDE_dom"/>
</dbReference>
<accession>A0A852Z1H8</accession>
<evidence type="ECO:0000313" key="3">
    <source>
        <dbReference type="Proteomes" id="UP000548304"/>
    </source>
</evidence>
<dbReference type="GO" id="GO:0006313">
    <property type="term" value="P:DNA transposition"/>
    <property type="evidence" value="ECO:0007669"/>
    <property type="project" value="InterPro"/>
</dbReference>
<organism evidence="2 3">
    <name type="scientific">Actinopolyspora biskrensis</name>
    <dbReference type="NCBI Taxonomy" id="1470178"/>
    <lineage>
        <taxon>Bacteria</taxon>
        <taxon>Bacillati</taxon>
        <taxon>Actinomycetota</taxon>
        <taxon>Actinomycetes</taxon>
        <taxon>Actinopolysporales</taxon>
        <taxon>Actinopolysporaceae</taxon>
        <taxon>Actinopolyspora</taxon>
    </lineage>
</organism>
<keyword evidence="3" id="KW-1185">Reference proteome</keyword>